<feature type="compositionally biased region" description="Low complexity" evidence="1">
    <location>
        <begin position="332"/>
        <end position="348"/>
    </location>
</feature>
<proteinExistence type="predicted"/>
<reference evidence="3 4" key="1">
    <citation type="submission" date="2022-11" db="EMBL/GenBank/DDBJ databases">
        <title>Minimal conservation of predation-associated metabolite biosynthetic gene clusters underscores biosynthetic potential of Myxococcota including descriptions for ten novel species: Archangium lansinium sp. nov., Myxococcus landrumus sp. nov., Nannocystis bai.</title>
        <authorList>
            <person name="Ahearne A."/>
            <person name="Stevens C."/>
            <person name="Dowd S."/>
        </authorList>
    </citation>
    <scope>NUCLEOTIDE SEQUENCE [LARGE SCALE GENOMIC DNA]</scope>
    <source>
        <strain evidence="3 4">BB15-2</strain>
    </source>
</reference>
<dbReference type="RefSeq" id="WP_272088469.1">
    <property type="nucleotide sequence ID" value="NZ_JAQNDL010000002.1"/>
</dbReference>
<name>A0ABT5E5B1_9BACT</name>
<feature type="chain" id="PRO_5046389917" description="MYXO-CTERM domain-containing protein" evidence="2">
    <location>
        <begin position="29"/>
        <end position="406"/>
    </location>
</feature>
<feature type="region of interest" description="Disordered" evidence="1">
    <location>
        <begin position="317"/>
        <end position="372"/>
    </location>
</feature>
<feature type="signal peptide" evidence="2">
    <location>
        <begin position="1"/>
        <end position="28"/>
    </location>
</feature>
<evidence type="ECO:0000256" key="1">
    <source>
        <dbReference type="SAM" id="MobiDB-lite"/>
    </source>
</evidence>
<organism evidence="3 4">
    <name type="scientific">Nannocystis bainbridge</name>
    <dbReference type="NCBI Taxonomy" id="2995303"/>
    <lineage>
        <taxon>Bacteria</taxon>
        <taxon>Pseudomonadati</taxon>
        <taxon>Myxococcota</taxon>
        <taxon>Polyangia</taxon>
        <taxon>Nannocystales</taxon>
        <taxon>Nannocystaceae</taxon>
        <taxon>Nannocystis</taxon>
    </lineage>
</organism>
<evidence type="ECO:0000256" key="2">
    <source>
        <dbReference type="SAM" id="SignalP"/>
    </source>
</evidence>
<sequence length="406" mass="41916">MAFKKSSIQAMTVALAGAAVVFPNEASACTPDPCAYAEVWQSLDPLNAGAIPTDGVLLLQGARFGDEPDEDWLATIDLSVTLDGQPIAGAIEASGFHGLLVWRPAEPLTPGDYKVTGEVDNPDYDNFEYCSFDFDLAFDFTVVAEPSTPLGPPLVERTAEVNLHEREELASLVCCDGAMPGQFDSYCGSAGGVGWEEGFCAVTRGLGVLLVEMKVDTGLPPATAALVVRQAVVDGEPGLPELDDALRAGSEVAFCTAVRLTNVATGEVVTSEAVCHGSEPEIVAQLGEQVIDPSAALTEACASTAYTCEIGEAGDRWDPGACTPWPGGGETSGDPTEGPTSGPGSDGSDGSDGSEGTGNSASGGQDGLVEHGCACDSRAPSAPWAWLLLGLGLLRSRRRSRVAKDC</sequence>
<evidence type="ECO:0000313" key="3">
    <source>
        <dbReference type="EMBL" id="MDC0719972.1"/>
    </source>
</evidence>
<accession>A0ABT5E5B1</accession>
<dbReference type="Proteomes" id="UP001221686">
    <property type="component" value="Unassembled WGS sequence"/>
</dbReference>
<keyword evidence="4" id="KW-1185">Reference proteome</keyword>
<dbReference type="EMBL" id="JAQNDL010000002">
    <property type="protein sequence ID" value="MDC0719972.1"/>
    <property type="molecule type" value="Genomic_DNA"/>
</dbReference>
<evidence type="ECO:0000313" key="4">
    <source>
        <dbReference type="Proteomes" id="UP001221686"/>
    </source>
</evidence>
<comment type="caution">
    <text evidence="3">The sequence shown here is derived from an EMBL/GenBank/DDBJ whole genome shotgun (WGS) entry which is preliminary data.</text>
</comment>
<keyword evidence="2" id="KW-0732">Signal</keyword>
<protein>
    <recommendedName>
        <fullName evidence="5">MYXO-CTERM domain-containing protein</fullName>
    </recommendedName>
</protein>
<evidence type="ECO:0008006" key="5">
    <source>
        <dbReference type="Google" id="ProtNLM"/>
    </source>
</evidence>
<gene>
    <name evidence="3" type="ORF">POL25_23945</name>
</gene>